<evidence type="ECO:0000256" key="4">
    <source>
        <dbReference type="ARBA" id="ARBA00022846"/>
    </source>
</evidence>
<comment type="subcellular location">
    <subcellularLocation>
        <location evidence="1">Cell projection</location>
        <location evidence="1">Cilium</location>
        <location evidence="1">Flagellum</location>
    </subcellularLocation>
</comment>
<dbReference type="InterPro" id="IPR042814">
    <property type="entry name" value="Morn5"/>
</dbReference>
<evidence type="ECO:0000313" key="8">
    <source>
        <dbReference type="Proteomes" id="UP000091820"/>
    </source>
</evidence>
<dbReference type="Pfam" id="PF02493">
    <property type="entry name" value="MORN"/>
    <property type="match status" value="2"/>
</dbReference>
<dbReference type="SMART" id="SM00698">
    <property type="entry name" value="MORN"/>
    <property type="match status" value="2"/>
</dbReference>
<dbReference type="InterPro" id="IPR003409">
    <property type="entry name" value="MORN"/>
</dbReference>
<evidence type="ECO:0000256" key="3">
    <source>
        <dbReference type="ARBA" id="ARBA00022737"/>
    </source>
</evidence>
<dbReference type="VEuPathDB" id="VectorBase:GBRI031251"/>
<dbReference type="EnsemblMetazoa" id="GBRI031251-RA">
    <property type="protein sequence ID" value="GBRI031251-PA"/>
    <property type="gene ID" value="GBRI031251"/>
</dbReference>
<keyword evidence="5" id="KW-0969">Cilium</keyword>
<sequence>MDSIKRSHIPLTNFLCGSKYTGDWSGMFRWMDGYGTYTFPNGSTYRGYFKRGKFHGFGTVVLAKPYNFVIRGMFASGSMESIDDMCFADGLHVEAALHDLELDFNEWFYCTSSDRRYMREFVNGIEPVGPTASLSANPPNRPLGEGVYDVGEGTYRDQSCIITNRPPPFVHMRVVTADELSFLRNCRKGGKDVTCTPQLQRKILNRNISTENLTEENECCERLKYNFARLCNSRDMDETQSLINDNKSTEKERSSFTVSSLHRQVFEIIHTNEEVHEELSVPTKTENFFVKESLSSPSESKLKLETAPTKSLTVIQSLS</sequence>
<evidence type="ECO:0000256" key="5">
    <source>
        <dbReference type="ARBA" id="ARBA00023069"/>
    </source>
</evidence>
<keyword evidence="3" id="KW-0677">Repeat</keyword>
<keyword evidence="6" id="KW-0966">Cell projection</keyword>
<keyword evidence="8" id="KW-1185">Reference proteome</keyword>
<dbReference type="PANTHER" id="PTHR46437">
    <property type="entry name" value="MORN REPEAT-CONTAINING PROTEIN 5"/>
    <property type="match status" value="1"/>
</dbReference>
<dbReference type="SUPFAM" id="SSF82185">
    <property type="entry name" value="Histone H3 K4-specific methyltransferase SET7/9 N-terminal domain"/>
    <property type="match status" value="1"/>
</dbReference>
<protein>
    <recommendedName>
        <fullName evidence="2">MORN repeat-containing protein 5</fullName>
    </recommendedName>
</protein>
<dbReference type="Gene3D" id="2.20.110.10">
    <property type="entry name" value="Histone H3 K4-specific methyltransferase SET7/9 N-terminal domain"/>
    <property type="match status" value="1"/>
</dbReference>
<dbReference type="GO" id="GO:0031514">
    <property type="term" value="C:motile cilium"/>
    <property type="evidence" value="ECO:0007669"/>
    <property type="project" value="UniProtKB-SubCell"/>
</dbReference>
<accession>A0A1A9WTC9</accession>
<evidence type="ECO:0000256" key="1">
    <source>
        <dbReference type="ARBA" id="ARBA00004230"/>
    </source>
</evidence>
<dbReference type="Proteomes" id="UP000091820">
    <property type="component" value="Unassembled WGS sequence"/>
</dbReference>
<dbReference type="PANTHER" id="PTHR46437:SF1">
    <property type="entry name" value="MORN REPEAT-CONTAINING PROTEIN 5"/>
    <property type="match status" value="1"/>
</dbReference>
<dbReference type="STRING" id="37001.A0A1A9WTC9"/>
<evidence type="ECO:0000256" key="6">
    <source>
        <dbReference type="ARBA" id="ARBA00023273"/>
    </source>
</evidence>
<evidence type="ECO:0000256" key="2">
    <source>
        <dbReference type="ARBA" id="ARBA00016322"/>
    </source>
</evidence>
<reference evidence="7" key="2">
    <citation type="submission" date="2020-05" db="UniProtKB">
        <authorList>
            <consortium name="EnsemblMetazoa"/>
        </authorList>
    </citation>
    <scope>IDENTIFICATION</scope>
    <source>
        <strain evidence="7">IAEA</strain>
    </source>
</reference>
<keyword evidence="4" id="KW-0282">Flagellum</keyword>
<organism evidence="7 8">
    <name type="scientific">Glossina brevipalpis</name>
    <dbReference type="NCBI Taxonomy" id="37001"/>
    <lineage>
        <taxon>Eukaryota</taxon>
        <taxon>Metazoa</taxon>
        <taxon>Ecdysozoa</taxon>
        <taxon>Arthropoda</taxon>
        <taxon>Hexapoda</taxon>
        <taxon>Insecta</taxon>
        <taxon>Pterygota</taxon>
        <taxon>Neoptera</taxon>
        <taxon>Endopterygota</taxon>
        <taxon>Diptera</taxon>
        <taxon>Brachycera</taxon>
        <taxon>Muscomorpha</taxon>
        <taxon>Hippoboscoidea</taxon>
        <taxon>Glossinidae</taxon>
        <taxon>Glossina</taxon>
    </lineage>
</organism>
<name>A0A1A9WTC9_9MUSC</name>
<evidence type="ECO:0000313" key="7">
    <source>
        <dbReference type="EnsemblMetazoa" id="GBRI031251-PA"/>
    </source>
</evidence>
<dbReference type="AlphaFoldDB" id="A0A1A9WTC9"/>
<reference evidence="8" key="1">
    <citation type="submission" date="2014-03" db="EMBL/GenBank/DDBJ databases">
        <authorList>
            <person name="Aksoy S."/>
            <person name="Warren W."/>
            <person name="Wilson R.K."/>
        </authorList>
    </citation>
    <scope>NUCLEOTIDE SEQUENCE [LARGE SCALE GENOMIC DNA]</scope>
    <source>
        <strain evidence="8">IAEA</strain>
    </source>
</reference>
<proteinExistence type="predicted"/>